<protein>
    <submittedName>
        <fullName evidence="1">Uncharacterized protein</fullName>
    </submittedName>
</protein>
<proteinExistence type="predicted"/>
<evidence type="ECO:0000313" key="2">
    <source>
        <dbReference type="Proteomes" id="UP001177021"/>
    </source>
</evidence>
<reference evidence="1" key="1">
    <citation type="submission" date="2023-10" db="EMBL/GenBank/DDBJ databases">
        <authorList>
            <person name="Rodriguez Cubillos JULIANA M."/>
            <person name="De Vega J."/>
        </authorList>
    </citation>
    <scope>NUCLEOTIDE SEQUENCE</scope>
</reference>
<gene>
    <name evidence="1" type="ORF">MILVUS5_LOCUS11184</name>
</gene>
<evidence type="ECO:0000313" key="1">
    <source>
        <dbReference type="EMBL" id="CAJ2641558.1"/>
    </source>
</evidence>
<dbReference type="EMBL" id="CASHSV030000024">
    <property type="protein sequence ID" value="CAJ2641558.1"/>
    <property type="molecule type" value="Genomic_DNA"/>
</dbReference>
<comment type="caution">
    <text evidence="1">The sequence shown here is derived from an EMBL/GenBank/DDBJ whole genome shotgun (WGS) entry which is preliminary data.</text>
</comment>
<name>A0ACB0JD16_TRIPR</name>
<sequence>MRSGWSSADVAGNNSSKWAYSEGNDKLRPVMGYSSKESFSGGRGSYEDDAMNEDHRILDTRREWNTDGSYSKKRSPWQEEWEPKRRSQSPINGWNSRSRSQSRSPPRGFRRDSGVDDRKRMRVVGSTRPCRDFAVGKCRRGSLCNFLHHDNQNRENSWEGKHREDRAPRYSATHERGDHSLKSGRSMHDNDSDGYGKVSMDEFTREREDRAPRYPPHEDGDRSLKRGRSSEVCTNFAKGRCRMGTSCKFVHDNDSDGYGKVCMDEFTRDREIDRRHRDNSFEQGGRHVPNRTSDTPCKFFANGNCRNGKFCKFSHDKQACRSPNRRLRDDRWARNPGRDHQMLDRQKWSDSMSPNRRPRDDRWGSDGDVADPDRVGDSPKRNNKVSVSDTTKLIENKSGNVDATDPGFTTLSVTDGYGHELDKGELHGKPPISSDTKEADCWIEENTGGNMHGSHSIVTKDIWPGDAEMSPDWNYKTGPSSHMEEPGQNKHGIRQGGTYLAISEPDRVQLAPGQSINQTAQNVNPLHTSSCHEVEQSQVDVPILPSSGGIVDATHRQEVSTEKKYTVEPNITDSGLSQVRSINPPTQNAVSNEQLAQLTTSLAHILGAGQQLPQLYAALNSHDLKDSPSQAKTQVPAMPVSITCINPVPAVGFPKQYGPVNDSIEQKNADASGVPPAIPPSKNIAEVEILSQLSNPGKQNCGDSIKGASSELVKSDNLIHLQPGQNTVVNKDNNEEVAKERKNSEDGHKSTKENGPQITDQNARPDDAKQTKEMKGIRTFKFALAEFVKELLKPAWKEGQITNKEDYKTIVKKVLDKVTATMQAANIPQTQEKIDQYLSFSKPKLNKLVQAYVEKVQKPQ</sequence>
<dbReference type="Proteomes" id="UP001177021">
    <property type="component" value="Unassembled WGS sequence"/>
</dbReference>
<keyword evidence="2" id="KW-1185">Reference proteome</keyword>
<organism evidence="1 2">
    <name type="scientific">Trifolium pratense</name>
    <name type="common">Red clover</name>
    <dbReference type="NCBI Taxonomy" id="57577"/>
    <lineage>
        <taxon>Eukaryota</taxon>
        <taxon>Viridiplantae</taxon>
        <taxon>Streptophyta</taxon>
        <taxon>Embryophyta</taxon>
        <taxon>Tracheophyta</taxon>
        <taxon>Spermatophyta</taxon>
        <taxon>Magnoliopsida</taxon>
        <taxon>eudicotyledons</taxon>
        <taxon>Gunneridae</taxon>
        <taxon>Pentapetalae</taxon>
        <taxon>rosids</taxon>
        <taxon>fabids</taxon>
        <taxon>Fabales</taxon>
        <taxon>Fabaceae</taxon>
        <taxon>Papilionoideae</taxon>
        <taxon>50 kb inversion clade</taxon>
        <taxon>NPAAA clade</taxon>
        <taxon>Hologalegina</taxon>
        <taxon>IRL clade</taxon>
        <taxon>Trifolieae</taxon>
        <taxon>Trifolium</taxon>
    </lineage>
</organism>
<accession>A0ACB0JD16</accession>